<gene>
    <name evidence="1" type="ORF">PMG11_06640</name>
</gene>
<dbReference type="Proteomes" id="UP000042958">
    <property type="component" value="Unassembled WGS sequence"/>
</dbReference>
<accession>A0A0F7TQA0</accession>
<organism evidence="1 2">
    <name type="scientific">Penicillium brasilianum</name>
    <dbReference type="NCBI Taxonomy" id="104259"/>
    <lineage>
        <taxon>Eukaryota</taxon>
        <taxon>Fungi</taxon>
        <taxon>Dikarya</taxon>
        <taxon>Ascomycota</taxon>
        <taxon>Pezizomycotina</taxon>
        <taxon>Eurotiomycetes</taxon>
        <taxon>Eurotiomycetidae</taxon>
        <taxon>Eurotiales</taxon>
        <taxon>Aspergillaceae</taxon>
        <taxon>Penicillium</taxon>
    </lineage>
</organism>
<evidence type="ECO:0000313" key="2">
    <source>
        <dbReference type="Proteomes" id="UP000042958"/>
    </source>
</evidence>
<reference evidence="2" key="1">
    <citation type="journal article" date="2015" name="Genome Announc.">
        <title>Draft genome sequence of the fungus Penicillium brasilianum MG11.</title>
        <authorList>
            <person name="Horn F."/>
            <person name="Linde J."/>
            <person name="Mattern D.J."/>
            <person name="Walther G."/>
            <person name="Guthke R."/>
            <person name="Brakhage A.A."/>
            <person name="Valiante V."/>
        </authorList>
    </citation>
    <scope>NUCLEOTIDE SEQUENCE [LARGE SCALE GENOMIC DNA]</scope>
    <source>
        <strain evidence="2">MG11</strain>
    </source>
</reference>
<keyword evidence="2" id="KW-1185">Reference proteome</keyword>
<evidence type="ECO:0000313" key="1">
    <source>
        <dbReference type="EMBL" id="CEJ57966.1"/>
    </source>
</evidence>
<dbReference type="AlphaFoldDB" id="A0A0F7TQA0"/>
<dbReference type="EMBL" id="CDHK01000006">
    <property type="protein sequence ID" value="CEJ57966.1"/>
    <property type="molecule type" value="Genomic_DNA"/>
</dbReference>
<dbReference type="OrthoDB" id="4368390at2759"/>
<protein>
    <submittedName>
        <fullName evidence="1">Uncharacterized protein</fullName>
    </submittedName>
</protein>
<proteinExistence type="predicted"/>
<name>A0A0F7TQA0_PENBI</name>
<sequence>MPSTYRQPPGMQTRYVNIYFDPRDAYRSDIDLVRLMQDEIRRERVDITSRSVMHERRLCYSIKVTGELYTSEDMYNAALNMVYMWIRYLSSDGLPFSRRDVF</sequence>